<evidence type="ECO:0000313" key="4">
    <source>
        <dbReference type="EMBL" id="KLU02113.1"/>
    </source>
</evidence>
<proteinExistence type="predicted"/>
<keyword evidence="1" id="KW-0808">Transferase</keyword>
<protein>
    <recommendedName>
        <fullName evidence="3">N-acetyltransferase domain-containing protein</fullName>
    </recommendedName>
</protein>
<comment type="caution">
    <text evidence="4">The sequence shown here is derived from an EMBL/GenBank/DDBJ whole genome shotgun (WGS) entry which is preliminary data.</text>
</comment>
<reference evidence="4" key="1">
    <citation type="submission" date="2015-05" db="EMBL/GenBank/DDBJ databases">
        <title>Permanent draft genome of Rhodopirellula islandicus K833.</title>
        <authorList>
            <person name="Kizina J."/>
            <person name="Richter M."/>
            <person name="Glockner F.O."/>
            <person name="Harder J."/>
        </authorList>
    </citation>
    <scope>NUCLEOTIDE SEQUENCE [LARGE SCALE GENOMIC DNA]</scope>
    <source>
        <strain evidence="4">K833</strain>
    </source>
</reference>
<evidence type="ECO:0000313" key="5">
    <source>
        <dbReference type="Proteomes" id="UP000036367"/>
    </source>
</evidence>
<evidence type="ECO:0000256" key="2">
    <source>
        <dbReference type="ARBA" id="ARBA00023315"/>
    </source>
</evidence>
<accession>A0A0J1B691</accession>
<dbReference type="AlphaFoldDB" id="A0A0J1B691"/>
<dbReference type="Gene3D" id="3.40.630.30">
    <property type="match status" value="1"/>
</dbReference>
<dbReference type="EMBL" id="LECT01000046">
    <property type="protein sequence ID" value="KLU02113.1"/>
    <property type="molecule type" value="Genomic_DNA"/>
</dbReference>
<gene>
    <name evidence="4" type="ORF">RISK_005939</name>
</gene>
<keyword evidence="2" id="KW-0012">Acyltransferase</keyword>
<dbReference type="CDD" id="cd04301">
    <property type="entry name" value="NAT_SF"/>
    <property type="match status" value="1"/>
</dbReference>
<dbReference type="OrthoDB" id="9792929at2"/>
<dbReference type="InterPro" id="IPR016181">
    <property type="entry name" value="Acyl_CoA_acyltransferase"/>
</dbReference>
<evidence type="ECO:0000259" key="3">
    <source>
        <dbReference type="PROSITE" id="PS51186"/>
    </source>
</evidence>
<dbReference type="RefSeq" id="WP_047816872.1">
    <property type="nucleotide sequence ID" value="NZ_LECT01000046.1"/>
</dbReference>
<dbReference type="PANTHER" id="PTHR43420:SF51">
    <property type="entry name" value="PEPTIDYL-LYSINE N-ACETYLTRANSFERASE YIAC"/>
    <property type="match status" value="1"/>
</dbReference>
<keyword evidence="5" id="KW-1185">Reference proteome</keyword>
<dbReference type="STRING" id="595434.RISK_005939"/>
<dbReference type="Pfam" id="PF00583">
    <property type="entry name" value="Acetyltransf_1"/>
    <property type="match status" value="1"/>
</dbReference>
<dbReference type="GO" id="GO:0016747">
    <property type="term" value="F:acyltransferase activity, transferring groups other than amino-acyl groups"/>
    <property type="evidence" value="ECO:0007669"/>
    <property type="project" value="InterPro"/>
</dbReference>
<dbReference type="Proteomes" id="UP000036367">
    <property type="component" value="Unassembled WGS sequence"/>
</dbReference>
<sequence>MSTETSSSNDSQPAKLDVEILRVDYTHEPHRKSLLRLLSEYANDPAIGSPGLSKRAQQRVATELAQRPNAVSIFAMINHPNNRAEAIGLANCFEVFSTFAAAPVLNVHDVMVSAPHRGKGIGSILMQAITDLANERNCCKVTLEVYRGNQPARSLYSKNGFAGTEMDSELGETLFLSKRLAGDE</sequence>
<organism evidence="4 5">
    <name type="scientific">Rhodopirellula islandica</name>
    <dbReference type="NCBI Taxonomy" id="595434"/>
    <lineage>
        <taxon>Bacteria</taxon>
        <taxon>Pseudomonadati</taxon>
        <taxon>Planctomycetota</taxon>
        <taxon>Planctomycetia</taxon>
        <taxon>Pirellulales</taxon>
        <taxon>Pirellulaceae</taxon>
        <taxon>Rhodopirellula</taxon>
    </lineage>
</organism>
<dbReference type="PANTHER" id="PTHR43420">
    <property type="entry name" value="ACETYLTRANSFERASE"/>
    <property type="match status" value="1"/>
</dbReference>
<dbReference type="PATRIC" id="fig|595434.4.peg.5640"/>
<dbReference type="PROSITE" id="PS51186">
    <property type="entry name" value="GNAT"/>
    <property type="match status" value="1"/>
</dbReference>
<dbReference type="SUPFAM" id="SSF55729">
    <property type="entry name" value="Acyl-CoA N-acyltransferases (Nat)"/>
    <property type="match status" value="1"/>
</dbReference>
<feature type="domain" description="N-acetyltransferase" evidence="3">
    <location>
        <begin position="18"/>
        <end position="181"/>
    </location>
</feature>
<evidence type="ECO:0000256" key="1">
    <source>
        <dbReference type="ARBA" id="ARBA00022679"/>
    </source>
</evidence>
<name>A0A0J1B691_RHOIS</name>
<dbReference type="InterPro" id="IPR050680">
    <property type="entry name" value="YpeA/RimI_acetyltransf"/>
</dbReference>
<dbReference type="InterPro" id="IPR000182">
    <property type="entry name" value="GNAT_dom"/>
</dbReference>